<evidence type="ECO:0000256" key="1">
    <source>
        <dbReference type="ARBA" id="ARBA00009995"/>
    </source>
</evidence>
<dbReference type="eggNOG" id="KOG1192">
    <property type="taxonomic scope" value="Eukaryota"/>
</dbReference>
<dbReference type="Gene3D" id="3.40.50.2000">
    <property type="entry name" value="Glycogen Phosphorylase B"/>
    <property type="match status" value="2"/>
</dbReference>
<sequence>MDIGRQHRHVVMLPFMAQGHMIPFLALARQIEQRTGYAITIATTPINAAYLRSTISSSTTPTTIRVAELPFCSTDHGLPPNTENTEALPNHHIITLFRASQTLEPSFYNLVSTITQQDGQPPLCIIADVFLGWSVNVAKRVGSFHAVFTTSGGYGTAAYFSLWLNLPHRHTDSDEFTVPGFPETCRFHRSQLHPKLRSADGTDPCSVVYQREIRLSLGSNGFLCNTAEEMEKFGLEILRRFTGVPVWSIGPLLPPAFLLNLPSPTDSNLSSLRSGKQPGITPENCIKWLDYHPPGSVLYISFGSQNTINTTQMMELAMGVEASGKAFIWVVRPPVGFDINGEFKAEWLPEGFEERVTESRRGLVVRTWAPQLEILSHKSTGAFLSHCGWNSSLESLSQGVPIIGWPLVAEQTYNSKMLEEEMGVCVELARGLDGRILSGEVERVIKLVMDVGEKGKEMKMKASEAARKIRAAVKKEGDQLGFSVKALDSFLEIALSQRGSSSLNEANGYPS</sequence>
<keyword evidence="2 4" id="KW-0328">Glycosyltransferase</keyword>
<gene>
    <name evidence="7" type="primary">LOC104586274</name>
</gene>
<evidence type="ECO:0000256" key="2">
    <source>
        <dbReference type="ARBA" id="ARBA00022676"/>
    </source>
</evidence>
<name>A0A1U7YRW9_NELNU</name>
<dbReference type="PROSITE" id="PS00375">
    <property type="entry name" value="UDPGT"/>
    <property type="match status" value="1"/>
</dbReference>
<dbReference type="OMA" id="PEECISW"/>
<organism evidence="6 7">
    <name type="scientific">Nelumbo nucifera</name>
    <name type="common">Sacred lotus</name>
    <dbReference type="NCBI Taxonomy" id="4432"/>
    <lineage>
        <taxon>Eukaryota</taxon>
        <taxon>Viridiplantae</taxon>
        <taxon>Streptophyta</taxon>
        <taxon>Embryophyta</taxon>
        <taxon>Tracheophyta</taxon>
        <taxon>Spermatophyta</taxon>
        <taxon>Magnoliopsida</taxon>
        <taxon>Proteales</taxon>
        <taxon>Nelumbonaceae</taxon>
        <taxon>Nelumbo</taxon>
    </lineage>
</organism>
<dbReference type="GeneID" id="104586274"/>
<dbReference type="SUPFAM" id="SSF53756">
    <property type="entry name" value="UDP-Glycosyltransferase/glycogen phosphorylase"/>
    <property type="match status" value="1"/>
</dbReference>
<dbReference type="GO" id="GO:0035251">
    <property type="term" value="F:UDP-glucosyltransferase activity"/>
    <property type="evidence" value="ECO:0000318"/>
    <property type="project" value="GO_Central"/>
</dbReference>
<comment type="similarity">
    <text evidence="1 4">Belongs to the UDP-glycosyltransferase family.</text>
</comment>
<evidence type="ECO:0000313" key="6">
    <source>
        <dbReference type="Proteomes" id="UP000189703"/>
    </source>
</evidence>
<dbReference type="FunFam" id="3.40.50.2000:FF:000064">
    <property type="entry name" value="Glycosyltransferase"/>
    <property type="match status" value="1"/>
</dbReference>
<dbReference type="PANTHER" id="PTHR48047">
    <property type="entry name" value="GLYCOSYLTRANSFERASE"/>
    <property type="match status" value="1"/>
</dbReference>
<dbReference type="FunCoup" id="A0A1U7YRW9">
    <property type="interactions" value="304"/>
</dbReference>
<keyword evidence="6" id="KW-1185">Reference proteome</keyword>
<evidence type="ECO:0000256" key="4">
    <source>
        <dbReference type="RuleBase" id="RU003718"/>
    </source>
</evidence>
<dbReference type="InterPro" id="IPR002213">
    <property type="entry name" value="UDP_glucos_trans"/>
</dbReference>
<evidence type="ECO:0000256" key="5">
    <source>
        <dbReference type="RuleBase" id="RU362057"/>
    </source>
</evidence>
<dbReference type="CDD" id="cd03784">
    <property type="entry name" value="GT1_Gtf-like"/>
    <property type="match status" value="1"/>
</dbReference>
<accession>A0A1U7YRW9</accession>
<dbReference type="OrthoDB" id="5835829at2759"/>
<dbReference type="FunFam" id="3.40.50.2000:FF:000103">
    <property type="entry name" value="Glycosyltransferase"/>
    <property type="match status" value="1"/>
</dbReference>
<dbReference type="RefSeq" id="XP_010241748.1">
    <property type="nucleotide sequence ID" value="XM_010243446.2"/>
</dbReference>
<dbReference type="InterPro" id="IPR035595">
    <property type="entry name" value="UDP_glycos_trans_CS"/>
</dbReference>
<dbReference type="Pfam" id="PF00201">
    <property type="entry name" value="UDPGT"/>
    <property type="match status" value="1"/>
</dbReference>
<evidence type="ECO:0000256" key="3">
    <source>
        <dbReference type="ARBA" id="ARBA00022679"/>
    </source>
</evidence>
<proteinExistence type="inferred from homology"/>
<keyword evidence="3 4" id="KW-0808">Transferase</keyword>
<dbReference type="PANTHER" id="PTHR48047:SF107">
    <property type="entry name" value="UDP-GLYCOSYLTRANSFERASE 92A1-LIKE"/>
    <property type="match status" value="1"/>
</dbReference>
<evidence type="ECO:0000313" key="7">
    <source>
        <dbReference type="RefSeq" id="XP_010241748.1"/>
    </source>
</evidence>
<reference evidence="7" key="1">
    <citation type="submission" date="2025-08" db="UniProtKB">
        <authorList>
            <consortium name="RefSeq"/>
        </authorList>
    </citation>
    <scope>IDENTIFICATION</scope>
</reference>
<dbReference type="EC" id="2.4.1.-" evidence="5"/>
<dbReference type="KEGG" id="nnu:104586274"/>
<dbReference type="Proteomes" id="UP000189703">
    <property type="component" value="Unplaced"/>
</dbReference>
<protein>
    <recommendedName>
        <fullName evidence="5">Glycosyltransferase</fullName>
        <ecNumber evidence="5">2.4.1.-</ecNumber>
    </recommendedName>
</protein>
<dbReference type="AlphaFoldDB" id="A0A1U7YRW9"/>